<dbReference type="InterPro" id="IPR050092">
    <property type="entry name" value="RNase_H"/>
</dbReference>
<dbReference type="Proteomes" id="UP001163846">
    <property type="component" value="Unassembled WGS sequence"/>
</dbReference>
<feature type="domain" description="RNase H type-1" evidence="9">
    <location>
        <begin position="62"/>
        <end position="201"/>
    </location>
</feature>
<dbReference type="GO" id="GO:0043137">
    <property type="term" value="P:DNA replication, removal of RNA primer"/>
    <property type="evidence" value="ECO:0007669"/>
    <property type="project" value="TreeGrafter"/>
</dbReference>
<evidence type="ECO:0000256" key="8">
    <source>
        <dbReference type="SAM" id="MobiDB-lite"/>
    </source>
</evidence>
<dbReference type="InterPro" id="IPR036397">
    <property type="entry name" value="RNaseH_sf"/>
</dbReference>
<accession>A0AA38P1T2</accession>
<evidence type="ECO:0000256" key="6">
    <source>
        <dbReference type="ARBA" id="ARBA00022759"/>
    </source>
</evidence>
<organism evidence="10 11">
    <name type="scientific">Lentinula raphanica</name>
    <dbReference type="NCBI Taxonomy" id="153919"/>
    <lineage>
        <taxon>Eukaryota</taxon>
        <taxon>Fungi</taxon>
        <taxon>Dikarya</taxon>
        <taxon>Basidiomycota</taxon>
        <taxon>Agaricomycotina</taxon>
        <taxon>Agaricomycetes</taxon>
        <taxon>Agaricomycetidae</taxon>
        <taxon>Agaricales</taxon>
        <taxon>Marasmiineae</taxon>
        <taxon>Omphalotaceae</taxon>
        <taxon>Lentinula</taxon>
    </lineage>
</organism>
<dbReference type="GO" id="GO:0046872">
    <property type="term" value="F:metal ion binding"/>
    <property type="evidence" value="ECO:0007669"/>
    <property type="project" value="UniProtKB-KW"/>
</dbReference>
<keyword evidence="4" id="KW-0540">Nuclease</keyword>
<dbReference type="Gene3D" id="3.30.420.10">
    <property type="entry name" value="Ribonuclease H-like superfamily/Ribonuclease H"/>
    <property type="match status" value="1"/>
</dbReference>
<name>A0AA38P1T2_9AGAR</name>
<evidence type="ECO:0000313" key="10">
    <source>
        <dbReference type="EMBL" id="KAJ3834576.1"/>
    </source>
</evidence>
<reference evidence="10" key="1">
    <citation type="submission" date="2022-08" db="EMBL/GenBank/DDBJ databases">
        <authorList>
            <consortium name="DOE Joint Genome Institute"/>
            <person name="Min B."/>
            <person name="Riley R."/>
            <person name="Sierra-Patev S."/>
            <person name="Naranjo-Ortiz M."/>
            <person name="Looney B."/>
            <person name="Konkel Z."/>
            <person name="Slot J.C."/>
            <person name="Sakamoto Y."/>
            <person name="Steenwyk J.L."/>
            <person name="Rokas A."/>
            <person name="Carro J."/>
            <person name="Camarero S."/>
            <person name="Ferreira P."/>
            <person name="Molpeceres G."/>
            <person name="Ruiz-Duenas F.J."/>
            <person name="Serrano A."/>
            <person name="Henrissat B."/>
            <person name="Drula E."/>
            <person name="Hughes K.W."/>
            <person name="Mata J.L."/>
            <person name="Ishikawa N.K."/>
            <person name="Vargas-Isla R."/>
            <person name="Ushijima S."/>
            <person name="Smith C.A."/>
            <person name="Ahrendt S."/>
            <person name="Andreopoulos W."/>
            <person name="He G."/>
            <person name="Labutti K."/>
            <person name="Lipzen A."/>
            <person name="Ng V."/>
            <person name="Sandor L."/>
            <person name="Barry K."/>
            <person name="Martinez A.T."/>
            <person name="Xiao Y."/>
            <person name="Gibbons J.G."/>
            <person name="Terashima K."/>
            <person name="Hibbett D.S."/>
            <person name="Grigoriev I.V."/>
        </authorList>
    </citation>
    <scope>NUCLEOTIDE SEQUENCE</scope>
    <source>
        <strain evidence="10">TFB9207</strain>
    </source>
</reference>
<feature type="region of interest" description="Disordered" evidence="8">
    <location>
        <begin position="1"/>
        <end position="24"/>
    </location>
</feature>
<evidence type="ECO:0000256" key="5">
    <source>
        <dbReference type="ARBA" id="ARBA00022723"/>
    </source>
</evidence>
<dbReference type="PROSITE" id="PS50879">
    <property type="entry name" value="RNASE_H_1"/>
    <property type="match status" value="1"/>
</dbReference>
<protein>
    <recommendedName>
        <fullName evidence="3">ribonuclease H</fullName>
        <ecNumber evidence="3">3.1.26.4</ecNumber>
    </recommendedName>
</protein>
<keyword evidence="6" id="KW-0255">Endonuclease</keyword>
<feature type="non-terminal residue" evidence="10">
    <location>
        <position position="1"/>
    </location>
</feature>
<feature type="non-terminal residue" evidence="10">
    <location>
        <position position="201"/>
    </location>
</feature>
<evidence type="ECO:0000259" key="9">
    <source>
        <dbReference type="PROSITE" id="PS50879"/>
    </source>
</evidence>
<evidence type="ECO:0000256" key="3">
    <source>
        <dbReference type="ARBA" id="ARBA00012180"/>
    </source>
</evidence>
<comment type="similarity">
    <text evidence="2">Belongs to the RNase H family.</text>
</comment>
<evidence type="ECO:0000256" key="4">
    <source>
        <dbReference type="ARBA" id="ARBA00022722"/>
    </source>
</evidence>
<dbReference type="PANTHER" id="PTHR10642:SF26">
    <property type="entry name" value="RIBONUCLEASE H1"/>
    <property type="match status" value="1"/>
</dbReference>
<dbReference type="InterPro" id="IPR012337">
    <property type="entry name" value="RNaseH-like_sf"/>
</dbReference>
<comment type="caution">
    <text evidence="10">The sequence shown here is derived from an EMBL/GenBank/DDBJ whole genome shotgun (WGS) entry which is preliminary data.</text>
</comment>
<evidence type="ECO:0000256" key="1">
    <source>
        <dbReference type="ARBA" id="ARBA00000077"/>
    </source>
</evidence>
<dbReference type="EC" id="3.1.26.4" evidence="3"/>
<dbReference type="CDD" id="cd09280">
    <property type="entry name" value="RNase_HI_eukaryote_like"/>
    <property type="match status" value="1"/>
</dbReference>
<evidence type="ECO:0000313" key="11">
    <source>
        <dbReference type="Proteomes" id="UP001163846"/>
    </source>
</evidence>
<keyword evidence="11" id="KW-1185">Reference proteome</keyword>
<gene>
    <name evidence="10" type="ORF">F5878DRAFT_502235</name>
</gene>
<dbReference type="SUPFAM" id="SSF53098">
    <property type="entry name" value="Ribonuclease H-like"/>
    <property type="match status" value="1"/>
</dbReference>
<dbReference type="GO" id="GO:0004523">
    <property type="term" value="F:RNA-DNA hybrid ribonuclease activity"/>
    <property type="evidence" value="ECO:0007669"/>
    <property type="project" value="UniProtKB-EC"/>
</dbReference>
<dbReference type="AlphaFoldDB" id="A0AA38P1T2"/>
<dbReference type="Pfam" id="PF00075">
    <property type="entry name" value="RNase_H"/>
    <property type="match status" value="1"/>
</dbReference>
<evidence type="ECO:0000256" key="2">
    <source>
        <dbReference type="ARBA" id="ARBA00005300"/>
    </source>
</evidence>
<keyword evidence="7" id="KW-0378">Hydrolase</keyword>
<dbReference type="InterPro" id="IPR002156">
    <property type="entry name" value="RNaseH_domain"/>
</dbReference>
<keyword evidence="5" id="KW-0479">Metal-binding</keyword>
<dbReference type="GO" id="GO:0003676">
    <property type="term" value="F:nucleic acid binding"/>
    <property type="evidence" value="ECO:0007669"/>
    <property type="project" value="InterPro"/>
</dbReference>
<comment type="catalytic activity">
    <reaction evidence="1">
        <text>Endonucleolytic cleavage to 5'-phosphomonoester.</text>
        <dbReference type="EC" id="3.1.26.4"/>
    </reaction>
</comment>
<dbReference type="EMBL" id="MU806512">
    <property type="protein sequence ID" value="KAJ3834576.1"/>
    <property type="molecule type" value="Genomic_DNA"/>
</dbReference>
<proteinExistence type="inferred from homology"/>
<dbReference type="PANTHER" id="PTHR10642">
    <property type="entry name" value="RIBONUCLEASE H1"/>
    <property type="match status" value="1"/>
</dbReference>
<evidence type="ECO:0000256" key="7">
    <source>
        <dbReference type="ARBA" id="ARBA00022801"/>
    </source>
</evidence>
<sequence length="201" mass="21892">LTITLPAGDPSPPVKHHSSHRPTLTIPLSTPLDHLQHAIFHSEPASHEQRLITLYGNADCARSPPLQVYTDGSCLTPNTLAARAGIGIFIGPNHPLNLSSRICGPQRNNRAELLAVLATIQRAPLARPLEIFTDSTYVITSLAYLAPDNSQCGWTCPNGDILQRLCWWIGSRSTPLLLTHVRAHRGHMQNESADKLAKEGA</sequence>